<name>A0AA36IXK5_9DINO</name>
<proteinExistence type="predicted"/>
<feature type="compositionally biased region" description="Basic residues" evidence="1">
    <location>
        <begin position="279"/>
        <end position="290"/>
    </location>
</feature>
<keyword evidence="3" id="KW-1185">Reference proteome</keyword>
<feature type="compositionally biased region" description="Basic residues" evidence="1">
    <location>
        <begin position="206"/>
        <end position="215"/>
    </location>
</feature>
<evidence type="ECO:0000256" key="1">
    <source>
        <dbReference type="SAM" id="MobiDB-lite"/>
    </source>
</evidence>
<sequence length="1240" mass="136117">MPGPWFAPRDDPEAWRAAHVDKGSLLEVRVCDQDGLPQGTALLEVGEKFPMTRTGQWLAGSVVAVSDEYLQWWLDDGPGAVSNRYFGFHLCAKQCSACKASKEDAALEFHVELVRELAVGDLTHCRPTWMESGAAARDLQWLLDKLSAEKTGPQAKEGEPSPDVAPPPGEMPPAWGQASLGGEPPKGLAAELKQLADDLRDGPSKAGKKGKRRKKAAEDERSGRGRVVGGEKPTPAEKALEKKRQRWLGKGEAASVSSASSPSEEPRVILPAGKDENKKKKKKKKSKKRRTLDLIVEGADRQAADLVAQRIKEGANLLESAESLAAAKQVTLEAKVRDATLKYGVPRQRKLPCVGPEAKPLLSALLHGLNFHYCCGWTKTICWPPPEKVTNRQLVAVAALRKSVGLPSEEESVGGLKEAEDILTSKTFDYDGLEVQRVSTLSAPLIIEAWPAVGEAAVANIEEFLEGDALDAVRCPQRFFKKGNDQPPRSKKAKVLASQEDWNTVVSAAFGHLIVNGAGAVKKLKMKDGVECEVQRFISNFIPINVKEIPQQGGAMLYLDSFDEIRVIDKACSEILEGTASEHHSAFKAACAESGLPLNAGKALVGAVHGGIQGGYLDGQKGTIGAGADRSRKLVLASLGLLMKAAWSEQDLRRWVGLATFVAVFRRPLFSIFQEVFPLIELARHGPVEPSPQVIDEVISFVLLLPLAFTSLRAHVHPEMSCTDASLSGGGAAVAKEAKLPPLAPEVIVDDETCSHCGGDWLWANGYQGYPCPASCGRSFCSIWCVEGHRKLSCRRKNLLVPTFAEFFAGPEYPLTNAVAMNKVAVKLPFDREVNSNDDFWTPSGKERLESMDLDPLVVAKHWGPERPLFVRERGRQVQLVDGRWVNGPPAVRDMKHLDGFPWLPNKVAFEVRRANQVARRSLRSLANAPAEHTLCSVEHPWYSYLWYFPEAVALANRPEIFTTRFSACCFGGQNVHWICLLHNSPRLHHALHKPECHGHRGLREYDAWVDAQGHVQVASIQAAGSSAQFCAAFAEALVAELADRAPLVPGKLDDKSLRWQLMVQLRGACNSLRSPAAAEQAVSAILPLAEELLLSPSDHLKRLLSRGHYRGTEVRLQAPDDDSTLRTVPYPAHLWRWRTTLSFAWSHEDHINTLEMAAALAEIRRRARQTESQGCRFFLVLDSQVVYHVLAKGRSSSKRLNRLARRVMAVQLMCGMQPLVLWTISGWNFADAPSRAHGA</sequence>
<feature type="compositionally biased region" description="Low complexity" evidence="1">
    <location>
        <begin position="252"/>
        <end position="263"/>
    </location>
</feature>
<comment type="caution">
    <text evidence="2">The sequence shown here is derived from an EMBL/GenBank/DDBJ whole genome shotgun (WGS) entry which is preliminary data.</text>
</comment>
<feature type="region of interest" description="Disordered" evidence="1">
    <location>
        <begin position="150"/>
        <end position="290"/>
    </location>
</feature>
<protein>
    <submittedName>
        <fullName evidence="2">Uncharacterized protein</fullName>
    </submittedName>
</protein>
<organism evidence="2 3">
    <name type="scientific">Effrenium voratum</name>
    <dbReference type="NCBI Taxonomy" id="2562239"/>
    <lineage>
        <taxon>Eukaryota</taxon>
        <taxon>Sar</taxon>
        <taxon>Alveolata</taxon>
        <taxon>Dinophyceae</taxon>
        <taxon>Suessiales</taxon>
        <taxon>Symbiodiniaceae</taxon>
        <taxon>Effrenium</taxon>
    </lineage>
</organism>
<dbReference type="Proteomes" id="UP001178507">
    <property type="component" value="Unassembled WGS sequence"/>
</dbReference>
<reference evidence="2" key="1">
    <citation type="submission" date="2023-08" db="EMBL/GenBank/DDBJ databases">
        <authorList>
            <person name="Chen Y."/>
            <person name="Shah S."/>
            <person name="Dougan E. K."/>
            <person name="Thang M."/>
            <person name="Chan C."/>
        </authorList>
    </citation>
    <scope>NUCLEOTIDE SEQUENCE</scope>
</reference>
<gene>
    <name evidence="2" type="ORF">EVOR1521_LOCUS19284</name>
</gene>
<accession>A0AA36IXK5</accession>
<evidence type="ECO:0000313" key="3">
    <source>
        <dbReference type="Proteomes" id="UP001178507"/>
    </source>
</evidence>
<evidence type="ECO:0000313" key="2">
    <source>
        <dbReference type="EMBL" id="CAJ1394674.1"/>
    </source>
</evidence>
<dbReference type="EMBL" id="CAUJNA010002912">
    <property type="protein sequence ID" value="CAJ1394674.1"/>
    <property type="molecule type" value="Genomic_DNA"/>
</dbReference>
<feature type="compositionally biased region" description="Basic and acidic residues" evidence="1">
    <location>
        <begin position="194"/>
        <end position="203"/>
    </location>
</feature>
<dbReference type="AlphaFoldDB" id="A0AA36IXK5"/>